<organism evidence="1 2">
    <name type="scientific">Erwinia mallotivora</name>
    <dbReference type="NCBI Taxonomy" id="69222"/>
    <lineage>
        <taxon>Bacteria</taxon>
        <taxon>Pseudomonadati</taxon>
        <taxon>Pseudomonadota</taxon>
        <taxon>Gammaproteobacteria</taxon>
        <taxon>Enterobacterales</taxon>
        <taxon>Erwiniaceae</taxon>
        <taxon>Erwinia</taxon>
    </lineage>
</organism>
<gene>
    <name evidence="1" type="ORF">BG55_10525</name>
</gene>
<keyword evidence="2" id="KW-1185">Reference proteome</keyword>
<dbReference type="RefSeq" id="WP_034937030.1">
    <property type="nucleotide sequence ID" value="NZ_VFIF01000005.1"/>
</dbReference>
<accession>A0A014N885</accession>
<protein>
    <submittedName>
        <fullName evidence="1">Uncharacterized protein</fullName>
    </submittedName>
</protein>
<evidence type="ECO:0000313" key="2">
    <source>
        <dbReference type="Proteomes" id="UP000019918"/>
    </source>
</evidence>
<dbReference type="PATRIC" id="fig|69222.5.peg.2177"/>
<name>A0A014N885_9GAMM</name>
<sequence length="78" mass="8778">MSRKHKNRQIQQAIEFATDNGWILIAAGKSAHCFAKLRCGVPGHQEHMMSIWSTPGNPLNHAKQIVRKVCQCTPVRTN</sequence>
<dbReference type="EMBL" id="JFHN01000045">
    <property type="protein sequence ID" value="EXU75593.1"/>
    <property type="molecule type" value="Genomic_DNA"/>
</dbReference>
<dbReference type="AlphaFoldDB" id="A0A014N885"/>
<dbReference type="Proteomes" id="UP000019918">
    <property type="component" value="Unassembled WGS sequence"/>
</dbReference>
<comment type="caution">
    <text evidence="1">The sequence shown here is derived from an EMBL/GenBank/DDBJ whole genome shotgun (WGS) entry which is preliminary data.</text>
</comment>
<evidence type="ECO:0000313" key="1">
    <source>
        <dbReference type="EMBL" id="EXU75593.1"/>
    </source>
</evidence>
<reference evidence="1 2" key="1">
    <citation type="submission" date="2014-02" db="EMBL/GenBank/DDBJ databases">
        <title>Draft genome of Erwinia mallotivora strain BT-MARDI, a papaya dieback pathogen.</title>
        <authorList>
            <person name="Redzuan R."/>
            <person name="Abu Bakar N."/>
            <person name="Badrun R."/>
            <person name="Mohd Raih M.F."/>
            <person name="Rozano L."/>
            <person name="Mat Amin N."/>
        </authorList>
    </citation>
    <scope>NUCLEOTIDE SEQUENCE [LARGE SCALE GENOMIC DNA]</scope>
    <source>
        <strain evidence="1 2">BT-MARDI</strain>
    </source>
</reference>
<dbReference type="STRING" id="69222.BG55_10525"/>
<proteinExistence type="predicted"/>